<gene>
    <name evidence="1" type="ORF">CSAL01_06928</name>
</gene>
<dbReference type="InterPro" id="IPR032675">
    <property type="entry name" value="LRR_dom_sf"/>
</dbReference>
<evidence type="ECO:0000313" key="2">
    <source>
        <dbReference type="Proteomes" id="UP000070121"/>
    </source>
</evidence>
<organism evidence="1 2">
    <name type="scientific">Colletotrichum salicis</name>
    <dbReference type="NCBI Taxonomy" id="1209931"/>
    <lineage>
        <taxon>Eukaryota</taxon>
        <taxon>Fungi</taxon>
        <taxon>Dikarya</taxon>
        <taxon>Ascomycota</taxon>
        <taxon>Pezizomycotina</taxon>
        <taxon>Sordariomycetes</taxon>
        <taxon>Hypocreomycetidae</taxon>
        <taxon>Glomerellales</taxon>
        <taxon>Glomerellaceae</taxon>
        <taxon>Colletotrichum</taxon>
        <taxon>Colletotrichum acutatum species complex</taxon>
    </lineage>
</organism>
<reference evidence="1 2" key="1">
    <citation type="submission" date="2014-02" db="EMBL/GenBank/DDBJ databases">
        <title>The genome sequence of Colletotrichum salicis CBS 607.94.</title>
        <authorList>
            <person name="Baroncelli R."/>
            <person name="Thon M.R."/>
        </authorList>
    </citation>
    <scope>NUCLEOTIDE SEQUENCE [LARGE SCALE GENOMIC DNA]</scope>
    <source>
        <strain evidence="1 2">CBS 607.94</strain>
    </source>
</reference>
<protein>
    <submittedName>
        <fullName evidence="1">Uncharacterized protein</fullName>
    </submittedName>
</protein>
<keyword evidence="2" id="KW-1185">Reference proteome</keyword>
<comment type="caution">
    <text evidence="1">The sequence shown here is derived from an EMBL/GenBank/DDBJ whole genome shotgun (WGS) entry which is preliminary data.</text>
</comment>
<dbReference type="AlphaFoldDB" id="A0A135V3X8"/>
<name>A0A135V3X8_9PEZI</name>
<dbReference type="EMBL" id="JFFI01000503">
    <property type="protein sequence ID" value="KXH67301.1"/>
    <property type="molecule type" value="Genomic_DNA"/>
</dbReference>
<dbReference type="OrthoDB" id="4802409at2759"/>
<dbReference type="Proteomes" id="UP000070121">
    <property type="component" value="Unassembled WGS sequence"/>
</dbReference>
<evidence type="ECO:0000313" key="1">
    <source>
        <dbReference type="EMBL" id="KXH67301.1"/>
    </source>
</evidence>
<proteinExistence type="predicted"/>
<sequence length="498" mass="56357">MLIIIREGFLLVGSPTSSDACLAATITFDSSPTALVAHFKMAELRNLPPETILHIVSYLLPDYTPGKELLDKLKSDCLIQKELCDQRRALASLARTCRRYYNLLIPFLYKSVSVHCGASAPRQWLSLMKTLLHNKDLCRLVKQLYIHFDSNRTLVSPTIRADAYVRDMVSLETWLKKVCKPNADISRPFEVSSALLFTFASNTQDFTLSAFGLSLSASLDAIHDVDKILLNHQTSESTFSSLKSVSLRKGHWDPSSHWTGSRERWLTARFITRARNLREAHLVRAALEFPNPPSTNLTTLALSNCTISLPILANAIRACPKLEKFFWKKQRRWDLHPHTIPPWLILGALGIRRATLRTLVIDFDGACGRVTQVPAVELSAFTNLEEAWVDISVFDKDRGNYTDTESDPLDPTVVQGSPLIRTLPSSIRKLHLSGAMTDFIYEEVLWLARAGMNKTRHIPEDFALDGGYLDGNMFKLYDHRNNDQHLPTTVLDRQPFLW</sequence>
<accession>A0A135V3X8</accession>
<dbReference type="Gene3D" id="3.80.10.10">
    <property type="entry name" value="Ribonuclease Inhibitor"/>
    <property type="match status" value="1"/>
</dbReference>